<protein>
    <submittedName>
        <fullName evidence="7">Formate/nitrite transporter family protein</fullName>
    </submittedName>
</protein>
<dbReference type="PANTHER" id="PTHR30520">
    <property type="entry name" value="FORMATE TRANSPORTER-RELATED"/>
    <property type="match status" value="1"/>
</dbReference>
<evidence type="ECO:0000256" key="6">
    <source>
        <dbReference type="SAM" id="Phobius"/>
    </source>
</evidence>
<keyword evidence="3 6" id="KW-1133">Transmembrane helix</keyword>
<proteinExistence type="predicted"/>
<evidence type="ECO:0000313" key="7">
    <source>
        <dbReference type="EMBL" id="MBO1531239.1"/>
    </source>
</evidence>
<evidence type="ECO:0000256" key="2">
    <source>
        <dbReference type="ARBA" id="ARBA00022692"/>
    </source>
</evidence>
<feature type="compositionally biased region" description="Polar residues" evidence="5">
    <location>
        <begin position="25"/>
        <end position="34"/>
    </location>
</feature>
<name>A0ABS3NQC1_9GAMM</name>
<comment type="subcellular location">
    <subcellularLocation>
        <location evidence="1">Membrane</location>
        <topology evidence="1">Multi-pass membrane protein</topology>
    </subcellularLocation>
</comment>
<feature type="compositionally biased region" description="Polar residues" evidence="5">
    <location>
        <begin position="1"/>
        <end position="10"/>
    </location>
</feature>
<dbReference type="Proteomes" id="UP000664554">
    <property type="component" value="Unassembled WGS sequence"/>
</dbReference>
<gene>
    <name evidence="7" type="ORF">J3492_08435</name>
</gene>
<dbReference type="RefSeq" id="WP_207991589.1">
    <property type="nucleotide sequence ID" value="NZ_JAGBKM010000014.1"/>
</dbReference>
<feature type="transmembrane region" description="Helical" evidence="6">
    <location>
        <begin position="190"/>
        <end position="217"/>
    </location>
</feature>
<feature type="transmembrane region" description="Helical" evidence="6">
    <location>
        <begin position="271"/>
        <end position="290"/>
    </location>
</feature>
<evidence type="ECO:0000256" key="5">
    <source>
        <dbReference type="SAM" id="MobiDB-lite"/>
    </source>
</evidence>
<dbReference type="InterPro" id="IPR000292">
    <property type="entry name" value="For/NO2_transpt"/>
</dbReference>
<comment type="caution">
    <text evidence="7">The sequence shown here is derived from an EMBL/GenBank/DDBJ whole genome shotgun (WGS) entry which is preliminary data.</text>
</comment>
<dbReference type="InterPro" id="IPR023271">
    <property type="entry name" value="Aquaporin-like"/>
</dbReference>
<keyword evidence="2 6" id="KW-0812">Transmembrane</keyword>
<dbReference type="Gene3D" id="1.20.1080.10">
    <property type="entry name" value="Glycerol uptake facilitator protein"/>
    <property type="match status" value="1"/>
</dbReference>
<feature type="region of interest" description="Disordered" evidence="5">
    <location>
        <begin position="1"/>
        <end position="63"/>
    </location>
</feature>
<feature type="transmembrane region" description="Helical" evidence="6">
    <location>
        <begin position="112"/>
        <end position="137"/>
    </location>
</feature>
<dbReference type="PANTHER" id="PTHR30520:SF2">
    <property type="entry name" value="INNER MEMBRANE PROTEIN YFDC"/>
    <property type="match status" value="1"/>
</dbReference>
<keyword evidence="4 6" id="KW-0472">Membrane</keyword>
<evidence type="ECO:0000313" key="8">
    <source>
        <dbReference type="Proteomes" id="UP000664554"/>
    </source>
</evidence>
<dbReference type="Pfam" id="PF01226">
    <property type="entry name" value="Form_Nir_trans"/>
    <property type="match status" value="1"/>
</dbReference>
<evidence type="ECO:0000256" key="4">
    <source>
        <dbReference type="ARBA" id="ARBA00023136"/>
    </source>
</evidence>
<feature type="transmembrane region" description="Helical" evidence="6">
    <location>
        <begin position="310"/>
        <end position="332"/>
    </location>
</feature>
<keyword evidence="8" id="KW-1185">Reference proteome</keyword>
<feature type="transmembrane region" description="Helical" evidence="6">
    <location>
        <begin position="143"/>
        <end position="169"/>
    </location>
</feature>
<evidence type="ECO:0000256" key="1">
    <source>
        <dbReference type="ARBA" id="ARBA00004141"/>
    </source>
</evidence>
<sequence length="364" mass="39951">MSQHIKNNDSADTEFLEDKRDQIDSQDSNDTQNGHVVVVPDEIENIHEDEPTSEVTENLDDEDLEEFSEEDKESIKKVASDDNASQAKSYASILVEQVMHAKETFDRSLGSLFTSAFTAGLEIGISFFMILAAFALLSGLLPSQYAIVLSSLLYPIGFVIVVIGQSLLYTEQTSLLSLPVLNKIEPLSKLLRLWGIVIAGNLIGGCLFAALMIGLGIQMQLFSAADVDTYAQHVLGFKWWIIFGSAVLAGWMMGVAAWLVTSARDTLSRILLVALITGSIGFLGLHHSIVGNIEVFAALMYGHTVTILDYLIFLVVVLVGNTVGGVVFVAVLKNRTFLFQVEKVKEQAEDEKGNKIVQINTRQY</sequence>
<accession>A0ABS3NQC1</accession>
<evidence type="ECO:0000256" key="3">
    <source>
        <dbReference type="ARBA" id="ARBA00022989"/>
    </source>
</evidence>
<feature type="transmembrane region" description="Helical" evidence="6">
    <location>
        <begin position="237"/>
        <end position="259"/>
    </location>
</feature>
<dbReference type="EMBL" id="JAGBKM010000014">
    <property type="protein sequence ID" value="MBO1531239.1"/>
    <property type="molecule type" value="Genomic_DNA"/>
</dbReference>
<reference evidence="7 8" key="1">
    <citation type="submission" date="2021-03" db="EMBL/GenBank/DDBJ databases">
        <authorList>
            <person name="Shang D.-D."/>
            <person name="Du Z.-J."/>
            <person name="Chen G.-J."/>
        </authorList>
    </citation>
    <scope>NUCLEOTIDE SEQUENCE [LARGE SCALE GENOMIC DNA]</scope>
    <source>
        <strain evidence="7 8">F1192</strain>
    </source>
</reference>
<organism evidence="7 8">
    <name type="scientific">Psychrobacter coccoides</name>
    <dbReference type="NCBI Taxonomy" id="2818440"/>
    <lineage>
        <taxon>Bacteria</taxon>
        <taxon>Pseudomonadati</taxon>
        <taxon>Pseudomonadota</taxon>
        <taxon>Gammaproteobacteria</taxon>
        <taxon>Moraxellales</taxon>
        <taxon>Moraxellaceae</taxon>
        <taxon>Psychrobacter</taxon>
    </lineage>
</organism>